<feature type="region of interest" description="Disordered" evidence="1">
    <location>
        <begin position="1"/>
        <end position="21"/>
    </location>
</feature>
<reference evidence="2 3" key="1">
    <citation type="journal article" date="2019" name="Appl. Microbiol. Biotechnol.">
        <title>Uncovering carbohydrate metabolism through a genotype-phenotype association study of 56 lactic acid bacteria genomes.</title>
        <authorList>
            <person name="Buron-Moles G."/>
            <person name="Chailyan A."/>
            <person name="Dolejs I."/>
            <person name="Forster J."/>
            <person name="Miks M.H."/>
        </authorList>
    </citation>
    <scope>NUCLEOTIDE SEQUENCE [LARGE SCALE GENOMIC DNA]</scope>
    <source>
        <strain evidence="2 3">ATCC 49373</strain>
    </source>
</reference>
<sequence>MEKTDLASAHRRLKSPDIKARKRALKVIKDAKRNSKKA</sequence>
<evidence type="ECO:0008006" key="4">
    <source>
        <dbReference type="Google" id="ProtNLM"/>
    </source>
</evidence>
<protein>
    <recommendedName>
        <fullName evidence="4">Metal homeostasis protein</fullName>
    </recommendedName>
</protein>
<dbReference type="InterPro" id="IPR049844">
    <property type="entry name" value="RsaX20-like"/>
</dbReference>
<dbReference type="RefSeq" id="WP_010619054.1">
    <property type="nucleotide sequence ID" value="NZ_CP042371.1"/>
</dbReference>
<evidence type="ECO:0000313" key="3">
    <source>
        <dbReference type="Proteomes" id="UP000294854"/>
    </source>
</evidence>
<name>A0A4R5NJL6_9LACO</name>
<keyword evidence="3" id="KW-1185">Reference proteome</keyword>
<comment type="caution">
    <text evidence="2">The sequence shown here is derived from an EMBL/GenBank/DDBJ whole genome shotgun (WGS) entry which is preliminary data.</text>
</comment>
<gene>
    <name evidence="2" type="ORF">C5L31_000041</name>
</gene>
<evidence type="ECO:0000313" key="2">
    <source>
        <dbReference type="EMBL" id="TDG74394.1"/>
    </source>
</evidence>
<dbReference type="NCBIfam" id="NF038026">
    <property type="entry name" value="RsaX20_sORF"/>
    <property type="match status" value="1"/>
</dbReference>
<proteinExistence type="predicted"/>
<accession>A0A4R5NJL6</accession>
<dbReference type="Proteomes" id="UP000294854">
    <property type="component" value="Unassembled WGS sequence"/>
</dbReference>
<dbReference type="EMBL" id="PUFO01000076">
    <property type="protein sequence ID" value="TDG74394.1"/>
    <property type="molecule type" value="Genomic_DNA"/>
</dbReference>
<dbReference type="AlphaFoldDB" id="A0A4R5NJL6"/>
<evidence type="ECO:0000256" key="1">
    <source>
        <dbReference type="SAM" id="MobiDB-lite"/>
    </source>
</evidence>
<organism evidence="2 3">
    <name type="scientific">Secundilactobacillus malefermentans</name>
    <dbReference type="NCBI Taxonomy" id="176292"/>
    <lineage>
        <taxon>Bacteria</taxon>
        <taxon>Bacillati</taxon>
        <taxon>Bacillota</taxon>
        <taxon>Bacilli</taxon>
        <taxon>Lactobacillales</taxon>
        <taxon>Lactobacillaceae</taxon>
        <taxon>Secundilactobacillus</taxon>
    </lineage>
</organism>
<dbReference type="OrthoDB" id="2148837at2"/>